<dbReference type="STRING" id="1458985.BJP34_16270"/>
<evidence type="ECO:0000313" key="1">
    <source>
        <dbReference type="EMBL" id="AOX00791.1"/>
    </source>
</evidence>
<name>A0A1D8TT04_9CYAN</name>
<proteinExistence type="predicted"/>
<reference evidence="2" key="1">
    <citation type="submission" date="2016-10" db="EMBL/GenBank/DDBJ databases">
        <title>Comparative genomics uncovers the prolific and rare metabolic potential of the cyanobacterial genus Moorea.</title>
        <authorList>
            <person name="Leao T."/>
            <person name="Castelao G."/>
            <person name="Korobeynikov A."/>
            <person name="Monroe E.A."/>
            <person name="Podell S."/>
            <person name="Glukhov E."/>
            <person name="Allen E."/>
            <person name="Gerwick W.H."/>
            <person name="Gerwick L."/>
        </authorList>
    </citation>
    <scope>NUCLEOTIDE SEQUENCE [LARGE SCALE GENOMIC DNA]</scope>
    <source>
        <strain evidence="2">PAL-8-15-08-1</strain>
    </source>
</reference>
<accession>A0A1D8TT04</accession>
<dbReference type="AlphaFoldDB" id="A0A1D8TT04"/>
<organism evidence="1 2">
    <name type="scientific">Moorena producens PAL-8-15-08-1</name>
    <dbReference type="NCBI Taxonomy" id="1458985"/>
    <lineage>
        <taxon>Bacteria</taxon>
        <taxon>Bacillati</taxon>
        <taxon>Cyanobacteriota</taxon>
        <taxon>Cyanophyceae</taxon>
        <taxon>Coleofasciculales</taxon>
        <taxon>Coleofasciculaceae</taxon>
        <taxon>Moorena</taxon>
    </lineage>
</organism>
<dbReference type="EMBL" id="CP017599">
    <property type="protein sequence ID" value="AOX00791.1"/>
    <property type="molecule type" value="Genomic_DNA"/>
</dbReference>
<dbReference type="Proteomes" id="UP000177870">
    <property type="component" value="Chromosome"/>
</dbReference>
<protein>
    <submittedName>
        <fullName evidence="1">Uncharacterized protein</fullName>
    </submittedName>
</protein>
<dbReference type="KEGG" id="mpro:BJP34_16270"/>
<gene>
    <name evidence="1" type="ORF">BJP34_16270</name>
</gene>
<dbReference type="RefSeq" id="WP_070393244.1">
    <property type="nucleotide sequence ID" value="NZ_CP017599.1"/>
</dbReference>
<evidence type="ECO:0000313" key="2">
    <source>
        <dbReference type="Proteomes" id="UP000177870"/>
    </source>
</evidence>
<sequence>MGALKLLQRCSKGTGGFPHERLHQDIVVILRSIGGRIGGVVAIGLVKEIVAIGLVGAIKLLHCRHEVVAVGVVG</sequence>